<evidence type="ECO:0000256" key="1">
    <source>
        <dbReference type="PROSITE-ProRule" id="PRU00042"/>
    </source>
</evidence>
<dbReference type="Proteomes" id="UP000275078">
    <property type="component" value="Unassembled WGS sequence"/>
</dbReference>
<feature type="region of interest" description="Disordered" evidence="2">
    <location>
        <begin position="254"/>
        <end position="282"/>
    </location>
</feature>
<accession>A0A3N4HJP6</accession>
<feature type="compositionally biased region" description="Low complexity" evidence="2">
    <location>
        <begin position="329"/>
        <end position="341"/>
    </location>
</feature>
<name>A0A3N4HJP6_ASCIM</name>
<dbReference type="Gene3D" id="3.30.160.60">
    <property type="entry name" value="Classic Zinc Finger"/>
    <property type="match status" value="1"/>
</dbReference>
<proteinExistence type="predicted"/>
<feature type="compositionally biased region" description="Low complexity" evidence="2">
    <location>
        <begin position="49"/>
        <end position="66"/>
    </location>
</feature>
<feature type="compositionally biased region" description="Basic and acidic residues" evidence="2">
    <location>
        <begin position="132"/>
        <end position="143"/>
    </location>
</feature>
<dbReference type="GO" id="GO:0008270">
    <property type="term" value="F:zinc ion binding"/>
    <property type="evidence" value="ECO:0007669"/>
    <property type="project" value="UniProtKB-KW"/>
</dbReference>
<feature type="domain" description="C2H2-type" evidence="3">
    <location>
        <begin position="449"/>
        <end position="472"/>
    </location>
</feature>
<evidence type="ECO:0000313" key="4">
    <source>
        <dbReference type="EMBL" id="RPA73527.1"/>
    </source>
</evidence>
<reference evidence="4 5" key="1">
    <citation type="journal article" date="2018" name="Nat. Ecol. Evol.">
        <title>Pezizomycetes genomes reveal the molecular basis of ectomycorrhizal truffle lifestyle.</title>
        <authorList>
            <person name="Murat C."/>
            <person name="Payen T."/>
            <person name="Noel B."/>
            <person name="Kuo A."/>
            <person name="Morin E."/>
            <person name="Chen J."/>
            <person name="Kohler A."/>
            <person name="Krizsan K."/>
            <person name="Balestrini R."/>
            <person name="Da Silva C."/>
            <person name="Montanini B."/>
            <person name="Hainaut M."/>
            <person name="Levati E."/>
            <person name="Barry K.W."/>
            <person name="Belfiori B."/>
            <person name="Cichocki N."/>
            <person name="Clum A."/>
            <person name="Dockter R.B."/>
            <person name="Fauchery L."/>
            <person name="Guy J."/>
            <person name="Iotti M."/>
            <person name="Le Tacon F."/>
            <person name="Lindquist E.A."/>
            <person name="Lipzen A."/>
            <person name="Malagnac F."/>
            <person name="Mello A."/>
            <person name="Molinier V."/>
            <person name="Miyauchi S."/>
            <person name="Poulain J."/>
            <person name="Riccioni C."/>
            <person name="Rubini A."/>
            <person name="Sitrit Y."/>
            <person name="Splivallo R."/>
            <person name="Traeger S."/>
            <person name="Wang M."/>
            <person name="Zifcakova L."/>
            <person name="Wipf D."/>
            <person name="Zambonelli A."/>
            <person name="Paolocci F."/>
            <person name="Nowrousian M."/>
            <person name="Ottonello S."/>
            <person name="Baldrian P."/>
            <person name="Spatafora J.W."/>
            <person name="Henrissat B."/>
            <person name="Nagy L.G."/>
            <person name="Aury J.M."/>
            <person name="Wincker P."/>
            <person name="Grigoriev I.V."/>
            <person name="Bonfante P."/>
            <person name="Martin F.M."/>
        </authorList>
    </citation>
    <scope>NUCLEOTIDE SEQUENCE [LARGE SCALE GENOMIC DNA]</scope>
    <source>
        <strain evidence="4 5">RN42</strain>
    </source>
</reference>
<feature type="compositionally biased region" description="Low complexity" evidence="2">
    <location>
        <begin position="196"/>
        <end position="233"/>
    </location>
</feature>
<keyword evidence="1" id="KW-0479">Metal-binding</keyword>
<feature type="compositionally biased region" description="Basic and acidic residues" evidence="2">
    <location>
        <begin position="38"/>
        <end position="48"/>
    </location>
</feature>
<evidence type="ECO:0000256" key="2">
    <source>
        <dbReference type="SAM" id="MobiDB-lite"/>
    </source>
</evidence>
<organism evidence="4 5">
    <name type="scientific">Ascobolus immersus RN42</name>
    <dbReference type="NCBI Taxonomy" id="1160509"/>
    <lineage>
        <taxon>Eukaryota</taxon>
        <taxon>Fungi</taxon>
        <taxon>Dikarya</taxon>
        <taxon>Ascomycota</taxon>
        <taxon>Pezizomycotina</taxon>
        <taxon>Pezizomycetes</taxon>
        <taxon>Pezizales</taxon>
        <taxon>Ascobolaceae</taxon>
        <taxon>Ascobolus</taxon>
    </lineage>
</organism>
<dbReference type="STRING" id="1160509.A0A3N4HJP6"/>
<evidence type="ECO:0000259" key="3">
    <source>
        <dbReference type="PROSITE" id="PS50157"/>
    </source>
</evidence>
<keyword evidence="1" id="KW-0863">Zinc-finger</keyword>
<feature type="compositionally biased region" description="Pro residues" evidence="2">
    <location>
        <begin position="352"/>
        <end position="365"/>
    </location>
</feature>
<dbReference type="InterPro" id="IPR013087">
    <property type="entry name" value="Znf_C2H2_type"/>
</dbReference>
<feature type="compositionally biased region" description="Polar residues" evidence="2">
    <location>
        <begin position="300"/>
        <end position="320"/>
    </location>
</feature>
<feature type="compositionally biased region" description="Low complexity" evidence="2">
    <location>
        <begin position="417"/>
        <end position="441"/>
    </location>
</feature>
<protein>
    <recommendedName>
        <fullName evidence="3">C2H2-type domain-containing protein</fullName>
    </recommendedName>
</protein>
<evidence type="ECO:0000313" key="5">
    <source>
        <dbReference type="Proteomes" id="UP000275078"/>
    </source>
</evidence>
<feature type="compositionally biased region" description="Low complexity" evidence="2">
    <location>
        <begin position="87"/>
        <end position="114"/>
    </location>
</feature>
<keyword evidence="5" id="KW-1185">Reference proteome</keyword>
<dbReference type="PROSITE" id="PS50157">
    <property type="entry name" value="ZINC_FINGER_C2H2_2"/>
    <property type="match status" value="1"/>
</dbReference>
<dbReference type="AlphaFoldDB" id="A0A3N4HJP6"/>
<sequence length="536" mass="59501">MTSNIMNISALLLPVESARLPEDLSDMLQRPYIYEKAGMLEERSRKEGNSTSPESSPNSTSPPTSSDQIKQESPPARDSQHSPLSFQSSQYSQHSPPQQHHHYQPSSQQQSSQHTEQRIPPISIDAPNQNEGNRRSEPREEQTLRYGSVASGPTREGSLLPPVKTEPYTQQFGGYERGNTVPHQQQQHQQSHHHQTQQPQHHGYSQQQHHLQHQHQSQNQQPLHQQTSQQQQSDKITLPSLSSLAHIPHPPSAYIEQQQQQHQQQQQQEYKVPAYPTPSGVHHPISRRSSVIIQHQSQFLTQEQTPAQSPADTTTTSVHVPSTLPLRHYPPYTASPTASTPINIPSLLHPLSPAPTTPSDLPTPTPSRSSTTPTPPTLQLPPHHHRSTSRTPPLHPHPPRSPRHNPLNPMTRPLRPAPSSTPHSSGSASPQPSSGPSTTSGVRKSKESEPCRFCDKKFSNDFGLRRHLKTKHRDKLYPEQAATAGKGQEIYPCGYPVGGAEGGGVCTYSSPRKDHVLQHRRMRHHVVGRGAGGSLG</sequence>
<feature type="region of interest" description="Disordered" evidence="2">
    <location>
        <begin position="38"/>
        <end position="234"/>
    </location>
</feature>
<dbReference type="PROSITE" id="PS00028">
    <property type="entry name" value="ZINC_FINGER_C2H2_1"/>
    <property type="match status" value="1"/>
</dbReference>
<gene>
    <name evidence="4" type="ORF">BJ508DRAFT_334005</name>
</gene>
<dbReference type="EMBL" id="ML119818">
    <property type="protein sequence ID" value="RPA73527.1"/>
    <property type="molecule type" value="Genomic_DNA"/>
</dbReference>
<feature type="compositionally biased region" description="Low complexity" evidence="2">
    <location>
        <begin position="257"/>
        <end position="268"/>
    </location>
</feature>
<keyword evidence="1" id="KW-0862">Zinc</keyword>
<feature type="region of interest" description="Disordered" evidence="2">
    <location>
        <begin position="300"/>
        <end position="450"/>
    </location>
</feature>